<dbReference type="InterPro" id="IPR014729">
    <property type="entry name" value="Rossmann-like_a/b/a_fold"/>
</dbReference>
<evidence type="ECO:0000256" key="4">
    <source>
        <dbReference type="ARBA" id="ARBA00022741"/>
    </source>
</evidence>
<keyword evidence="4" id="KW-0547">Nucleotide-binding</keyword>
<dbReference type="InterPro" id="IPR025777">
    <property type="entry name" value="GMPS_ATP_PPase_dom"/>
</dbReference>
<dbReference type="GO" id="GO:0005829">
    <property type="term" value="C:cytosol"/>
    <property type="evidence" value="ECO:0007669"/>
    <property type="project" value="TreeGrafter"/>
</dbReference>
<keyword evidence="3" id="KW-0436">Ligase</keyword>
<protein>
    <recommendedName>
        <fullName evidence="2">GMP synthase (glutamine-hydrolyzing)</fullName>
        <ecNumber evidence="2">6.3.5.2</ecNumber>
    </recommendedName>
</protein>
<gene>
    <name evidence="9" type="ORF">S01H4_05397</name>
</gene>
<dbReference type="EMBL" id="BART01001560">
    <property type="protein sequence ID" value="GAG70926.1"/>
    <property type="molecule type" value="Genomic_DNA"/>
</dbReference>
<accession>X1BFX4</accession>
<dbReference type="FunFam" id="3.30.300.10:FF:000002">
    <property type="entry name" value="GMP synthase [glutamine-hydrolyzing]"/>
    <property type="match status" value="1"/>
</dbReference>
<reference evidence="9" key="1">
    <citation type="journal article" date="2014" name="Front. Microbiol.">
        <title>High frequency of phylogenetically diverse reductive dehalogenase-homologous genes in deep subseafloor sedimentary metagenomes.</title>
        <authorList>
            <person name="Kawai M."/>
            <person name="Futagami T."/>
            <person name="Toyoda A."/>
            <person name="Takaki Y."/>
            <person name="Nishi S."/>
            <person name="Hori S."/>
            <person name="Arai W."/>
            <person name="Tsubouchi T."/>
            <person name="Morono Y."/>
            <person name="Uchiyama I."/>
            <person name="Ito T."/>
            <person name="Fujiyama A."/>
            <person name="Inagaki F."/>
            <person name="Takami H."/>
        </authorList>
    </citation>
    <scope>NUCLEOTIDE SEQUENCE</scope>
    <source>
        <strain evidence="9">Expedition CK06-06</strain>
    </source>
</reference>
<evidence type="ECO:0000256" key="2">
    <source>
        <dbReference type="ARBA" id="ARBA00012746"/>
    </source>
</evidence>
<dbReference type="GO" id="GO:0005524">
    <property type="term" value="F:ATP binding"/>
    <property type="evidence" value="ECO:0007669"/>
    <property type="project" value="UniProtKB-KW"/>
</dbReference>
<dbReference type="SUPFAM" id="SSF54810">
    <property type="entry name" value="GMP synthetase C-terminal dimerisation domain"/>
    <property type="match status" value="1"/>
</dbReference>
<dbReference type="SUPFAM" id="SSF52402">
    <property type="entry name" value="Adenine nucleotide alpha hydrolases-like"/>
    <property type="match status" value="1"/>
</dbReference>
<dbReference type="UniPathway" id="UPA00189">
    <property type="reaction ID" value="UER00296"/>
</dbReference>
<evidence type="ECO:0000256" key="5">
    <source>
        <dbReference type="ARBA" id="ARBA00022749"/>
    </source>
</evidence>
<evidence type="ECO:0000256" key="1">
    <source>
        <dbReference type="ARBA" id="ARBA00005153"/>
    </source>
</evidence>
<evidence type="ECO:0000259" key="8">
    <source>
        <dbReference type="PROSITE" id="PS51553"/>
    </source>
</evidence>
<comment type="caution">
    <text evidence="9">The sequence shown here is derived from an EMBL/GenBank/DDBJ whole genome shotgun (WGS) entry which is preliminary data.</text>
</comment>
<dbReference type="EC" id="6.3.5.2" evidence="2"/>
<dbReference type="Pfam" id="PF00958">
    <property type="entry name" value="GMP_synt_C"/>
    <property type="match status" value="1"/>
</dbReference>
<evidence type="ECO:0000256" key="7">
    <source>
        <dbReference type="ARBA" id="ARBA00022840"/>
    </source>
</evidence>
<dbReference type="CDD" id="cd01997">
    <property type="entry name" value="GMP_synthase_C"/>
    <property type="match status" value="1"/>
</dbReference>
<dbReference type="Gene3D" id="3.40.50.620">
    <property type="entry name" value="HUPs"/>
    <property type="match status" value="1"/>
</dbReference>
<evidence type="ECO:0000256" key="6">
    <source>
        <dbReference type="ARBA" id="ARBA00022755"/>
    </source>
</evidence>
<proteinExistence type="predicted"/>
<keyword evidence="5" id="KW-0332">GMP biosynthesis</keyword>
<keyword evidence="7" id="KW-0067">ATP-binding</keyword>
<name>X1BFX4_9ZZZZ</name>
<sequence>AVLTHKAIGNQLYCIFINNGLLRKGEAEEVQKRFKDNFKIDLIYVDASERFLKRLKGVSEPETKRKVVGEEFIRVFEEKAKDIGKVEYLLQGTLYPDIIESISLEGPSSKIKSHHNVGGLPEEMKLKVLEPLKYLFKDEVRKVAKKLKFPKEVIWRQPFPGPGLSIRVIGSADKEKLDILREADEIIKQEIKKNNLYKKVWQSFGILLPIKTVGVMGDIRTYDSVLALRIVNSSDGMTADWVKISYKILGEISNRIINDVKGINRVVYDISSKPPATIEWE</sequence>
<dbReference type="PANTHER" id="PTHR11922:SF2">
    <property type="entry name" value="GMP SYNTHASE [GLUTAMINE-HYDROLYZING]"/>
    <property type="match status" value="1"/>
</dbReference>
<dbReference type="InterPro" id="IPR001674">
    <property type="entry name" value="GMP_synth_C"/>
</dbReference>
<dbReference type="AlphaFoldDB" id="X1BFX4"/>
<dbReference type="PANTHER" id="PTHR11922">
    <property type="entry name" value="GMP SYNTHASE-RELATED"/>
    <property type="match status" value="1"/>
</dbReference>
<keyword evidence="6" id="KW-0658">Purine biosynthesis</keyword>
<feature type="non-terminal residue" evidence="9">
    <location>
        <position position="1"/>
    </location>
</feature>
<organism evidence="9">
    <name type="scientific">marine sediment metagenome</name>
    <dbReference type="NCBI Taxonomy" id="412755"/>
    <lineage>
        <taxon>unclassified sequences</taxon>
        <taxon>metagenomes</taxon>
        <taxon>ecological metagenomes</taxon>
    </lineage>
</organism>
<dbReference type="PROSITE" id="PS51553">
    <property type="entry name" value="GMPS_ATP_PPASE"/>
    <property type="match status" value="1"/>
</dbReference>
<evidence type="ECO:0000313" key="9">
    <source>
        <dbReference type="EMBL" id="GAG70926.1"/>
    </source>
</evidence>
<evidence type="ECO:0000256" key="3">
    <source>
        <dbReference type="ARBA" id="ARBA00022598"/>
    </source>
</evidence>
<dbReference type="Gene3D" id="3.30.300.10">
    <property type="match status" value="1"/>
</dbReference>
<dbReference type="NCBIfam" id="TIGR00884">
    <property type="entry name" value="guaA_Cterm"/>
    <property type="match status" value="1"/>
</dbReference>
<dbReference type="GO" id="GO:0003921">
    <property type="term" value="F:GMP synthase activity"/>
    <property type="evidence" value="ECO:0007669"/>
    <property type="project" value="InterPro"/>
</dbReference>
<comment type="pathway">
    <text evidence="1">Purine metabolism; GMP biosynthesis; GMP from XMP (L-Gln route): step 1/1.</text>
</comment>
<dbReference type="NCBIfam" id="NF000848">
    <property type="entry name" value="PRK00074.1"/>
    <property type="match status" value="1"/>
</dbReference>
<feature type="domain" description="GMPS ATP-PPase" evidence="8">
    <location>
        <begin position="1"/>
        <end position="156"/>
    </location>
</feature>